<accession>A0ACC3B6J6</accession>
<comment type="caution">
    <text evidence="1">The sequence shown here is derived from an EMBL/GenBank/DDBJ whole genome shotgun (WGS) entry which is preliminary data.</text>
</comment>
<reference evidence="1 2" key="1">
    <citation type="journal article" date="2023" name="ACS Omega">
        <title>Identification of the Neoaspergillic Acid Biosynthesis Gene Cluster by Establishing an In Vitro CRISPR-Ribonucleoprotein Genetic System in Aspergillus melleus.</title>
        <authorList>
            <person name="Yuan B."/>
            <person name="Grau M.F."/>
            <person name="Murata R.M."/>
            <person name="Torok T."/>
            <person name="Venkateswaran K."/>
            <person name="Stajich J.E."/>
            <person name="Wang C.C.C."/>
        </authorList>
    </citation>
    <scope>NUCLEOTIDE SEQUENCE [LARGE SCALE GENOMIC DNA]</scope>
    <source>
        <strain evidence="1 2">IMV 1140</strain>
    </source>
</reference>
<gene>
    <name evidence="1" type="ORF">N8T08_003668</name>
</gene>
<sequence length="219" mass="24272">MDAVPQIYLEDQVLDFLPYILDNKDTATLLIICSGRSEFLRRVFATVRVQTLDSCPLFTKTLGLLSRSSRTKVSFCPTLEHLRAYLSVLHFNDVAGQDTVAVGEQQPCRPLLAILDPLALHHSTSEFSAQGLSRTLAAVVETAAREAADLVLCECQDVTRPDNSGLTLWDAQVPLLNSSVRTGRDESTWGGQSVPVRHIAQRWFEFSDPRNLTTNSLDV</sequence>
<evidence type="ECO:0000313" key="1">
    <source>
        <dbReference type="EMBL" id="KAK1146020.1"/>
    </source>
</evidence>
<name>A0ACC3B6J6_9EURO</name>
<keyword evidence="2" id="KW-1185">Reference proteome</keyword>
<evidence type="ECO:0000313" key="2">
    <source>
        <dbReference type="Proteomes" id="UP001177260"/>
    </source>
</evidence>
<protein>
    <submittedName>
        <fullName evidence="1">Uncharacterized protein</fullName>
    </submittedName>
</protein>
<proteinExistence type="predicted"/>
<dbReference type="EMBL" id="JAOPJF010000020">
    <property type="protein sequence ID" value="KAK1146020.1"/>
    <property type="molecule type" value="Genomic_DNA"/>
</dbReference>
<dbReference type="Proteomes" id="UP001177260">
    <property type="component" value="Unassembled WGS sequence"/>
</dbReference>
<organism evidence="1 2">
    <name type="scientific">Aspergillus melleus</name>
    <dbReference type="NCBI Taxonomy" id="138277"/>
    <lineage>
        <taxon>Eukaryota</taxon>
        <taxon>Fungi</taxon>
        <taxon>Dikarya</taxon>
        <taxon>Ascomycota</taxon>
        <taxon>Pezizomycotina</taxon>
        <taxon>Eurotiomycetes</taxon>
        <taxon>Eurotiomycetidae</taxon>
        <taxon>Eurotiales</taxon>
        <taxon>Aspergillaceae</taxon>
        <taxon>Aspergillus</taxon>
        <taxon>Aspergillus subgen. Circumdati</taxon>
    </lineage>
</organism>